<dbReference type="RefSeq" id="WP_007473913.1">
    <property type="nucleotide sequence ID" value="NZ_ABCJ01000002.1"/>
</dbReference>
<dbReference type="InterPro" id="IPR031489">
    <property type="entry name" value="Peptidase_M99"/>
</dbReference>
<comment type="caution">
    <text evidence="2">The sequence shown here is derived from an EMBL/GenBank/DDBJ whole genome shotgun (WGS) entry which is preliminary data.</text>
</comment>
<dbReference type="CDD" id="cd06243">
    <property type="entry name" value="M14_CP_Csd4-like"/>
    <property type="match status" value="1"/>
</dbReference>
<reference evidence="2 3" key="1">
    <citation type="journal article" date="2011" name="Stand. Genomic Sci.">
        <title>Draft genome sequence of Caminibacter mediatlanticus strain TB-2, an epsilonproteobacterium isolated from a deep-sea hydrothermal vent.</title>
        <authorList>
            <person name="Giovannelli D."/>
            <person name="Ferriera S."/>
            <person name="Johnson J."/>
            <person name="Kravitz S."/>
            <person name="Perez-Rodriguez I."/>
            <person name="Ricci J."/>
            <person name="O'Brien C."/>
            <person name="Voordeckers J.W."/>
            <person name="Bini E."/>
            <person name="Vetriani C."/>
        </authorList>
    </citation>
    <scope>NUCLEOTIDE SEQUENCE [LARGE SCALE GENOMIC DNA]</scope>
    <source>
        <strain evidence="2 3">TB-2</strain>
    </source>
</reference>
<feature type="domain" description="D,L-carboxypeptidase peptidase" evidence="1">
    <location>
        <begin position="37"/>
        <end position="240"/>
    </location>
</feature>
<dbReference type="Gene3D" id="3.40.630.10">
    <property type="entry name" value="Zn peptidases"/>
    <property type="match status" value="1"/>
</dbReference>
<dbReference type="Proteomes" id="UP000003288">
    <property type="component" value="Unassembled WGS sequence"/>
</dbReference>
<dbReference type="SUPFAM" id="SSF53187">
    <property type="entry name" value="Zn-dependent exopeptidases"/>
    <property type="match status" value="1"/>
</dbReference>
<evidence type="ECO:0000313" key="3">
    <source>
        <dbReference type="Proteomes" id="UP000003288"/>
    </source>
</evidence>
<proteinExistence type="predicted"/>
<gene>
    <name evidence="2" type="ORF">CMTB2_06881</name>
</gene>
<name>A0AAI9F2M3_9BACT</name>
<dbReference type="Pfam" id="PF17033">
    <property type="entry name" value="Peptidase_M99"/>
    <property type="match status" value="1"/>
</dbReference>
<dbReference type="AlphaFoldDB" id="A0AAI9F2M3"/>
<evidence type="ECO:0000313" key="2">
    <source>
        <dbReference type="EMBL" id="EDM23958.1"/>
    </source>
</evidence>
<protein>
    <submittedName>
        <fullName evidence="2">Periplasmic protein</fullName>
    </submittedName>
</protein>
<dbReference type="EMBL" id="ABCJ01000002">
    <property type="protein sequence ID" value="EDM23958.1"/>
    <property type="molecule type" value="Genomic_DNA"/>
</dbReference>
<sequence>MRFFIFFFLIILSYAKLYMELPEKPFEIIDIKGEIPGKKILIIGGIHGNEIGGYKSADILRNLKIKNGEILLIPRINFTAILANVRGYNGDMNQKFKYISLKDKDYIIVTKLKKIIKKFQPDLLLSLHDGYGFVSKNKNAWGQAIIIDEVKYKNFNLLKEAKYVQKLTNKNLKYKVAIKNTKTFSNPRDINKKVYMLTDWALRQNIKAISIEASKNIPFNEKIKTHLEMIKNFLNYYKIKSNINNLKYISPTKPQIVLKINNKTYNIKNSQAIIAPRNSKIKILKIIGPAGSYVVGQGINLNWKSFYFKNVKFNVKVDNKTFYSFRIKEANK</sequence>
<accession>A0AAI9F2M3</accession>
<organism evidence="2 3">
    <name type="scientific">Caminibacter mediatlanticus TB-2</name>
    <dbReference type="NCBI Taxonomy" id="391592"/>
    <lineage>
        <taxon>Bacteria</taxon>
        <taxon>Pseudomonadati</taxon>
        <taxon>Campylobacterota</taxon>
        <taxon>Epsilonproteobacteria</taxon>
        <taxon>Nautiliales</taxon>
        <taxon>Nautiliaceae</taxon>
        <taxon>Caminibacter</taxon>
    </lineage>
</organism>
<evidence type="ECO:0000259" key="1">
    <source>
        <dbReference type="Pfam" id="PF17033"/>
    </source>
</evidence>